<protein>
    <submittedName>
        <fullName evidence="1">Uncharacterized protein</fullName>
    </submittedName>
</protein>
<proteinExistence type="predicted"/>
<dbReference type="EMBL" id="GGEC01004139">
    <property type="protein sequence ID" value="MBW84622.1"/>
    <property type="molecule type" value="Transcribed_RNA"/>
</dbReference>
<evidence type="ECO:0000313" key="1">
    <source>
        <dbReference type="EMBL" id="MBW84622.1"/>
    </source>
</evidence>
<dbReference type="AlphaFoldDB" id="A0A2P2ITR2"/>
<accession>A0A2P2ITR2</accession>
<organism evidence="1">
    <name type="scientific">Rhizophora mucronata</name>
    <name type="common">Asiatic mangrove</name>
    <dbReference type="NCBI Taxonomy" id="61149"/>
    <lineage>
        <taxon>Eukaryota</taxon>
        <taxon>Viridiplantae</taxon>
        <taxon>Streptophyta</taxon>
        <taxon>Embryophyta</taxon>
        <taxon>Tracheophyta</taxon>
        <taxon>Spermatophyta</taxon>
        <taxon>Magnoliopsida</taxon>
        <taxon>eudicotyledons</taxon>
        <taxon>Gunneridae</taxon>
        <taxon>Pentapetalae</taxon>
        <taxon>rosids</taxon>
        <taxon>fabids</taxon>
        <taxon>Malpighiales</taxon>
        <taxon>Rhizophoraceae</taxon>
        <taxon>Rhizophora</taxon>
    </lineage>
</organism>
<name>A0A2P2ITR2_RHIMU</name>
<reference evidence="1" key="1">
    <citation type="submission" date="2018-02" db="EMBL/GenBank/DDBJ databases">
        <title>Rhizophora mucronata_Transcriptome.</title>
        <authorList>
            <person name="Meera S.P."/>
            <person name="Sreeshan A."/>
            <person name="Augustine A."/>
        </authorList>
    </citation>
    <scope>NUCLEOTIDE SEQUENCE</scope>
    <source>
        <tissue evidence="1">Leaf</tissue>
    </source>
</reference>
<sequence>MCNVSRVTQKAQREALIQPIVTLPMGEALKLIFSV</sequence>